<dbReference type="PROSITE" id="PS50158">
    <property type="entry name" value="ZF_CCHC"/>
    <property type="match status" value="2"/>
</dbReference>
<dbReference type="CDD" id="cd00303">
    <property type="entry name" value="retropepsin_like"/>
    <property type="match status" value="1"/>
</dbReference>
<accession>A0A699JA93</accession>
<dbReference type="AlphaFoldDB" id="A0A699JA93"/>
<organism evidence="7">
    <name type="scientific">Tanacetum cinerariifolium</name>
    <name type="common">Dalmatian daisy</name>
    <name type="synonym">Chrysanthemum cinerariifolium</name>
    <dbReference type="NCBI Taxonomy" id="118510"/>
    <lineage>
        <taxon>Eukaryota</taxon>
        <taxon>Viridiplantae</taxon>
        <taxon>Streptophyta</taxon>
        <taxon>Embryophyta</taxon>
        <taxon>Tracheophyta</taxon>
        <taxon>Spermatophyta</taxon>
        <taxon>Magnoliopsida</taxon>
        <taxon>eudicotyledons</taxon>
        <taxon>Gunneridae</taxon>
        <taxon>Pentapetalae</taxon>
        <taxon>asterids</taxon>
        <taxon>campanulids</taxon>
        <taxon>Asterales</taxon>
        <taxon>Asteraceae</taxon>
        <taxon>Asteroideae</taxon>
        <taxon>Anthemideae</taxon>
        <taxon>Anthemidinae</taxon>
        <taxon>Tanacetum</taxon>
    </lineage>
</organism>
<dbReference type="GO" id="GO:0003676">
    <property type="term" value="F:nucleic acid binding"/>
    <property type="evidence" value="ECO:0007669"/>
    <property type="project" value="InterPro"/>
</dbReference>
<dbReference type="InterPro" id="IPR050951">
    <property type="entry name" value="Retrovirus_Pol_polyprotein"/>
</dbReference>
<evidence type="ECO:0000256" key="3">
    <source>
        <dbReference type="ARBA" id="ARBA00022722"/>
    </source>
</evidence>
<dbReference type="SUPFAM" id="SSF50630">
    <property type="entry name" value="Acid proteases"/>
    <property type="match status" value="1"/>
</dbReference>
<keyword evidence="5" id="KW-0863">Zinc-finger</keyword>
<keyword evidence="1" id="KW-0808">Transferase</keyword>
<dbReference type="GO" id="GO:0003964">
    <property type="term" value="F:RNA-directed DNA polymerase activity"/>
    <property type="evidence" value="ECO:0007669"/>
    <property type="project" value="UniProtKB-KW"/>
</dbReference>
<comment type="caution">
    <text evidence="7">The sequence shown here is derived from an EMBL/GenBank/DDBJ whole genome shotgun (WGS) entry which is preliminary data.</text>
</comment>
<evidence type="ECO:0000259" key="6">
    <source>
        <dbReference type="PROSITE" id="PS50158"/>
    </source>
</evidence>
<evidence type="ECO:0000313" key="7">
    <source>
        <dbReference type="EMBL" id="GFA18717.1"/>
    </source>
</evidence>
<gene>
    <name evidence="7" type="ORF">Tci_590689</name>
</gene>
<dbReference type="Gene3D" id="2.40.70.10">
    <property type="entry name" value="Acid Proteases"/>
    <property type="match status" value="1"/>
</dbReference>
<feature type="domain" description="CCHC-type" evidence="6">
    <location>
        <begin position="83"/>
        <end position="98"/>
    </location>
</feature>
<dbReference type="Gene3D" id="3.30.70.270">
    <property type="match status" value="1"/>
</dbReference>
<keyword evidence="5" id="KW-0479">Metal-binding</keyword>
<sequence length="345" mass="38965">MLCTKMVLEEEDWVEKFVGGVPDNIQGNVIVAEPIRLQDAFRPCTIKCGKCNKIGHMARDCKNAVDVPTTQRAPVVNQRVPTCFECGRHGHYRNECPKLKNQNCGNKAGKKTKETRGKAYVLGGREANPDSNVVMGMFLLNNHYASMIFDSGADRSFVSSTFSTLLDITPDTLDVSYAIKLVDKRISKTNTILRGCTLGLLGNPFNIDIMLVELGSFEIIINMDWLANHYAAIVCDEKIVWIPYGDEVLIVQAFRTRYGHYEFQVMSFGLTNAPASEEDHTKHLKLILEFLKKEELYAKFSKCEFWLSKVQFLSYVIDSEGIHVDPDKIESIKDWASPKTPTEIH</sequence>
<dbReference type="InterPro" id="IPR001878">
    <property type="entry name" value="Znf_CCHC"/>
</dbReference>
<dbReference type="SUPFAM" id="SSF56672">
    <property type="entry name" value="DNA/RNA polymerases"/>
    <property type="match status" value="1"/>
</dbReference>
<protein>
    <submittedName>
        <fullName evidence="7">Reverse transcriptase domain-containing protein</fullName>
    </submittedName>
</protein>
<dbReference type="Gene3D" id="4.10.60.10">
    <property type="entry name" value="Zinc finger, CCHC-type"/>
    <property type="match status" value="1"/>
</dbReference>
<dbReference type="PANTHER" id="PTHR37984">
    <property type="entry name" value="PROTEIN CBG26694"/>
    <property type="match status" value="1"/>
</dbReference>
<evidence type="ECO:0000256" key="2">
    <source>
        <dbReference type="ARBA" id="ARBA00022695"/>
    </source>
</evidence>
<dbReference type="InterPro" id="IPR021109">
    <property type="entry name" value="Peptidase_aspartic_dom_sf"/>
</dbReference>
<dbReference type="SMART" id="SM00343">
    <property type="entry name" value="ZnF_C2HC"/>
    <property type="match status" value="2"/>
</dbReference>
<dbReference type="PANTHER" id="PTHR37984:SF5">
    <property type="entry name" value="PROTEIN NYNRIN-LIKE"/>
    <property type="match status" value="1"/>
</dbReference>
<feature type="domain" description="CCHC-type" evidence="6">
    <location>
        <begin position="47"/>
        <end position="63"/>
    </location>
</feature>
<keyword evidence="7" id="KW-0695">RNA-directed DNA polymerase</keyword>
<dbReference type="Pfam" id="PF08284">
    <property type="entry name" value="RVP_2"/>
    <property type="match status" value="1"/>
</dbReference>
<keyword evidence="4" id="KW-0378">Hydrolase</keyword>
<keyword evidence="3" id="KW-0540">Nuclease</keyword>
<dbReference type="Pfam" id="PF00098">
    <property type="entry name" value="zf-CCHC"/>
    <property type="match status" value="2"/>
</dbReference>
<proteinExistence type="predicted"/>
<dbReference type="GO" id="GO:0008270">
    <property type="term" value="F:zinc ion binding"/>
    <property type="evidence" value="ECO:0007669"/>
    <property type="project" value="UniProtKB-KW"/>
</dbReference>
<reference evidence="7" key="1">
    <citation type="journal article" date="2019" name="Sci. Rep.">
        <title>Draft genome of Tanacetum cinerariifolium, the natural source of mosquito coil.</title>
        <authorList>
            <person name="Yamashiro T."/>
            <person name="Shiraishi A."/>
            <person name="Satake H."/>
            <person name="Nakayama K."/>
        </authorList>
    </citation>
    <scope>NUCLEOTIDE SEQUENCE</scope>
</reference>
<dbReference type="EMBL" id="BKCJ010382488">
    <property type="protein sequence ID" value="GFA18717.1"/>
    <property type="molecule type" value="Genomic_DNA"/>
</dbReference>
<dbReference type="InterPro" id="IPR043128">
    <property type="entry name" value="Rev_trsase/Diguanyl_cyclase"/>
</dbReference>
<keyword evidence="2" id="KW-0548">Nucleotidyltransferase</keyword>
<name>A0A699JA93_TANCI</name>
<evidence type="ECO:0000256" key="4">
    <source>
        <dbReference type="ARBA" id="ARBA00022759"/>
    </source>
</evidence>
<evidence type="ECO:0000256" key="5">
    <source>
        <dbReference type="PROSITE-ProRule" id="PRU00047"/>
    </source>
</evidence>
<keyword evidence="5" id="KW-0862">Zinc</keyword>
<keyword evidence="4" id="KW-0255">Endonuclease</keyword>
<dbReference type="InterPro" id="IPR036875">
    <property type="entry name" value="Znf_CCHC_sf"/>
</dbReference>
<dbReference type="GO" id="GO:0004519">
    <property type="term" value="F:endonuclease activity"/>
    <property type="evidence" value="ECO:0007669"/>
    <property type="project" value="UniProtKB-KW"/>
</dbReference>
<evidence type="ECO:0000256" key="1">
    <source>
        <dbReference type="ARBA" id="ARBA00022679"/>
    </source>
</evidence>
<dbReference type="InterPro" id="IPR043502">
    <property type="entry name" value="DNA/RNA_pol_sf"/>
</dbReference>
<dbReference type="SUPFAM" id="SSF57756">
    <property type="entry name" value="Retrovirus zinc finger-like domains"/>
    <property type="match status" value="1"/>
</dbReference>